<organism evidence="3 4">
    <name type="scientific">Diplodia corticola</name>
    <dbReference type="NCBI Taxonomy" id="236234"/>
    <lineage>
        <taxon>Eukaryota</taxon>
        <taxon>Fungi</taxon>
        <taxon>Dikarya</taxon>
        <taxon>Ascomycota</taxon>
        <taxon>Pezizomycotina</taxon>
        <taxon>Dothideomycetes</taxon>
        <taxon>Dothideomycetes incertae sedis</taxon>
        <taxon>Botryosphaeriales</taxon>
        <taxon>Botryosphaeriaceae</taxon>
        <taxon>Diplodia</taxon>
    </lineage>
</organism>
<keyword evidence="4" id="KW-1185">Reference proteome</keyword>
<dbReference type="OrthoDB" id="10261782at2759"/>
<keyword evidence="2" id="KW-0732">Signal</keyword>
<dbReference type="PANTHER" id="PTHR35204">
    <property type="entry name" value="YALI0A21131P"/>
    <property type="match status" value="1"/>
</dbReference>
<dbReference type="InterPro" id="IPR038921">
    <property type="entry name" value="YOR389W-like"/>
</dbReference>
<feature type="region of interest" description="Disordered" evidence="1">
    <location>
        <begin position="530"/>
        <end position="729"/>
    </location>
</feature>
<dbReference type="AlphaFoldDB" id="A0A1J9RY62"/>
<dbReference type="STRING" id="236234.A0A1J9RY62"/>
<feature type="compositionally biased region" description="Polar residues" evidence="1">
    <location>
        <begin position="531"/>
        <end position="541"/>
    </location>
</feature>
<feature type="compositionally biased region" description="Pro residues" evidence="1">
    <location>
        <begin position="668"/>
        <end position="717"/>
    </location>
</feature>
<evidence type="ECO:0000256" key="1">
    <source>
        <dbReference type="SAM" id="MobiDB-lite"/>
    </source>
</evidence>
<feature type="compositionally biased region" description="Pro residues" evidence="1">
    <location>
        <begin position="114"/>
        <end position="136"/>
    </location>
</feature>
<evidence type="ECO:0000313" key="3">
    <source>
        <dbReference type="EMBL" id="OJD33287.1"/>
    </source>
</evidence>
<feature type="chain" id="PRO_5011978348" evidence="2">
    <location>
        <begin position="24"/>
        <end position="729"/>
    </location>
</feature>
<dbReference type="EMBL" id="MNUE01000032">
    <property type="protein sequence ID" value="OJD33287.1"/>
    <property type="molecule type" value="Genomic_DNA"/>
</dbReference>
<gene>
    <name evidence="3" type="ORF">BKCO1_320003</name>
</gene>
<feature type="region of interest" description="Disordered" evidence="1">
    <location>
        <begin position="100"/>
        <end position="195"/>
    </location>
</feature>
<evidence type="ECO:0000256" key="2">
    <source>
        <dbReference type="SAM" id="SignalP"/>
    </source>
</evidence>
<comment type="caution">
    <text evidence="3">The sequence shown here is derived from an EMBL/GenBank/DDBJ whole genome shotgun (WGS) entry which is preliminary data.</text>
</comment>
<feature type="compositionally biased region" description="Basic and acidic residues" evidence="1">
    <location>
        <begin position="154"/>
        <end position="191"/>
    </location>
</feature>
<dbReference type="Proteomes" id="UP000183809">
    <property type="component" value="Unassembled WGS sequence"/>
</dbReference>
<feature type="compositionally biased region" description="Basic and acidic residues" evidence="1">
    <location>
        <begin position="603"/>
        <end position="646"/>
    </location>
</feature>
<sequence length="729" mass="80106">MRLTNLSLFTGLAASASFETTLAAADFSEESPVPLENANHVFNALHSSMRQWGSSLSHNGMSFFLASVPEGVQFYHGRSSNESVKGMEWLAFEPEHALVFARPHGPPHRGGPGRGPPGQGPPGQGPPGQGPPPPVPAGETTPEHKGHHGWGKPPHGEAYHPDWQRPGWEKHHGADRQAPMEKRDPKAKDDSAGGYLHTYRTKHNLSLLYIDGMSAGKTQKGTLDSTDAILLGVDIEEHNRHMWDFDRGQALCNLTRDEWGNRIDGFLRMEMGFEIILCDFEKHLDVDRVTQTAGRNSNDRGRPRGGFGDLTYYRAVASRFDGIGGNRVSVNYEDFVTAFIYDIDLFNGDVLPRLTNVSNETLSLIHNDVTQLVMSRPSPAYGKIQPTTNWQAVADLVVERYSDRVQYLATFSDLETLQGEAEQALKPFIDYAARDSDAEIERCAAQYLPVSSLESLHTAPVAAQAIHAVTSSICSTLVSVSNATDADGAKSAVQDLMSYLQWTTWKRCRGCSAEEVCFIPIWPAGRKQDYENPQCQSSLPSSHDPEDSYWGGWGPGPRPPKDGEGMIQQEKYPGPPPFGPYPPPPYGHYPPPHNDDVPPPPPHGDRPPPPHGDRPPPPHGDRPPPHGDRPPMPHGDRPPRPPHGDHLPPPPPHGDHLPPQTHGDRPPMPHGNPPPPHSDRPLPPPNGDRPPPPPHGDRLPPPPPHGDRLPPPPGDHSPPPHREHHGPWW</sequence>
<feature type="signal peptide" evidence="2">
    <location>
        <begin position="1"/>
        <end position="23"/>
    </location>
</feature>
<proteinExistence type="predicted"/>
<accession>A0A1J9RY62</accession>
<reference evidence="3 4" key="1">
    <citation type="submission" date="2016-10" db="EMBL/GenBank/DDBJ databases">
        <title>Proteomics and genomics reveal pathogen-plant mechanisms compatible with a hemibiotrophic lifestyle of Diplodia corticola.</title>
        <authorList>
            <person name="Fernandes I."/>
            <person name="De Jonge R."/>
            <person name="Van De Peer Y."/>
            <person name="Devreese B."/>
            <person name="Alves A."/>
            <person name="Esteves A.C."/>
        </authorList>
    </citation>
    <scope>NUCLEOTIDE SEQUENCE [LARGE SCALE GENOMIC DNA]</scope>
    <source>
        <strain evidence="3 4">CBS 112549</strain>
    </source>
</reference>
<dbReference type="PANTHER" id="PTHR35204:SF1">
    <property type="entry name" value="ENTEROTOXIN"/>
    <property type="match status" value="1"/>
</dbReference>
<evidence type="ECO:0000313" key="4">
    <source>
        <dbReference type="Proteomes" id="UP000183809"/>
    </source>
</evidence>
<feature type="compositionally biased region" description="Pro residues" evidence="1">
    <location>
        <begin position="573"/>
        <end position="602"/>
    </location>
</feature>
<name>A0A1J9RY62_9PEZI</name>
<dbReference type="RefSeq" id="XP_020129547.1">
    <property type="nucleotide sequence ID" value="XM_020274418.1"/>
</dbReference>
<protein>
    <submittedName>
        <fullName evidence="3">Uncharacterized protein</fullName>
    </submittedName>
</protein>
<dbReference type="GeneID" id="31014679"/>